<dbReference type="InterPro" id="IPR008703">
    <property type="entry name" value="NqrA"/>
</dbReference>
<dbReference type="AlphaFoldDB" id="A0A0S2I4T8"/>
<dbReference type="NCBIfam" id="NF003761">
    <property type="entry name" value="PRK05352.1-4"/>
    <property type="match status" value="1"/>
</dbReference>
<keyword evidence="1 8" id="KW-0813">Transport</keyword>
<dbReference type="InterPro" id="IPR056148">
    <property type="entry name" value="NQRA_2nd"/>
</dbReference>
<protein>
    <recommendedName>
        <fullName evidence="8">Na(+)-translocating NADH-quinone reductase subunit A</fullName>
        <shortName evidence="8">Na(+)-NQR subunit A</shortName>
        <shortName evidence="8">Na(+)-translocating NQR subunit A</shortName>
        <ecNumber evidence="8">7.2.1.1</ecNumber>
    </recommendedName>
    <alternativeName>
        <fullName evidence="8">NQR complex subunit A</fullName>
    </alternativeName>
    <alternativeName>
        <fullName evidence="8">NQR-1 subunit A</fullName>
    </alternativeName>
</protein>
<reference evidence="12 13" key="1">
    <citation type="submission" date="2015-11" db="EMBL/GenBank/DDBJ databases">
        <title>Description and complete genome sequence of a novel strain predominating in hypersaline microbial mats and representing a new family of the Bacteriodetes phylum.</title>
        <authorList>
            <person name="Spring S."/>
            <person name="Bunk B."/>
            <person name="Sproer C."/>
            <person name="Klenk H.-P."/>
        </authorList>
    </citation>
    <scope>NUCLEOTIDE SEQUENCE [LARGE SCALE GENOMIC DNA]</scope>
    <source>
        <strain evidence="12 13">L21-Spi-D4</strain>
    </source>
</reference>
<name>A0A0S2I4T8_9BACT</name>
<organism evidence="12 13">
    <name type="scientific">Salinivirga cyanobacteriivorans</name>
    <dbReference type="NCBI Taxonomy" id="1307839"/>
    <lineage>
        <taxon>Bacteria</taxon>
        <taxon>Pseudomonadati</taxon>
        <taxon>Bacteroidota</taxon>
        <taxon>Bacteroidia</taxon>
        <taxon>Bacteroidales</taxon>
        <taxon>Salinivirgaceae</taxon>
        <taxon>Salinivirga</taxon>
    </lineage>
</organism>
<evidence type="ECO:0000256" key="6">
    <source>
        <dbReference type="ARBA" id="ARBA00023075"/>
    </source>
</evidence>
<keyword evidence="3 8" id="KW-0520">NAD</keyword>
<evidence type="ECO:0000256" key="4">
    <source>
        <dbReference type="ARBA" id="ARBA00023053"/>
    </source>
</evidence>
<keyword evidence="12" id="KW-0560">Oxidoreductase</keyword>
<dbReference type="GO" id="GO:0016655">
    <property type="term" value="F:oxidoreductase activity, acting on NAD(P)H, quinone or similar compound as acceptor"/>
    <property type="evidence" value="ECO:0007669"/>
    <property type="project" value="UniProtKB-UniRule"/>
</dbReference>
<keyword evidence="4 8" id="KW-0915">Sodium</keyword>
<dbReference type="EC" id="7.2.1.1" evidence="8"/>
<dbReference type="KEGG" id="blq:L21SP5_03818"/>
<evidence type="ECO:0000259" key="9">
    <source>
        <dbReference type="Pfam" id="PF05896"/>
    </source>
</evidence>
<dbReference type="NCBIfam" id="TIGR01936">
    <property type="entry name" value="nqrA"/>
    <property type="match status" value="1"/>
</dbReference>
<comment type="similarity">
    <text evidence="8">Belongs to the NqrA family.</text>
</comment>
<comment type="catalytic activity">
    <reaction evidence="8">
        <text>a ubiquinone + n Na(+)(in) + NADH + H(+) = a ubiquinol + n Na(+)(out) + NAD(+)</text>
        <dbReference type="Rhea" id="RHEA:47748"/>
        <dbReference type="Rhea" id="RHEA-COMP:9565"/>
        <dbReference type="Rhea" id="RHEA-COMP:9566"/>
        <dbReference type="ChEBI" id="CHEBI:15378"/>
        <dbReference type="ChEBI" id="CHEBI:16389"/>
        <dbReference type="ChEBI" id="CHEBI:17976"/>
        <dbReference type="ChEBI" id="CHEBI:29101"/>
        <dbReference type="ChEBI" id="CHEBI:57540"/>
        <dbReference type="ChEBI" id="CHEBI:57945"/>
        <dbReference type="EC" id="7.2.1.1"/>
    </reaction>
</comment>
<dbReference type="PANTHER" id="PTHR37839">
    <property type="entry name" value="NA(+)-TRANSLOCATING NADH-QUINONE REDUCTASE SUBUNIT A"/>
    <property type="match status" value="1"/>
</dbReference>
<evidence type="ECO:0000313" key="13">
    <source>
        <dbReference type="Proteomes" id="UP000064893"/>
    </source>
</evidence>
<feature type="domain" description="NqrA N-terminal barrel-sandwich hybrid" evidence="9">
    <location>
        <begin position="5"/>
        <end position="97"/>
    </location>
</feature>
<feature type="domain" description="NqrA second alpha/beta" evidence="11">
    <location>
        <begin position="115"/>
        <end position="258"/>
    </location>
</feature>
<evidence type="ECO:0000259" key="11">
    <source>
        <dbReference type="Pfam" id="PF24836"/>
    </source>
</evidence>
<sequence>MSKVVKIKKGLNIPLKGEAPKELRDMPETGRFAIKPPDFNGLDLKLKAKQDTEVKAGDVVMFDKKNNDIVLVAPVGGKVVDVNRGERRRILEVVIETSDPREVIKHQTKKLDEYTREEIVQLLLKSGLWPYIEMRPYGIVANPEDKPRDVFISSFESGPLAPDMDFAMADEKDDFFNGIKILSKLTDGEVFLGLKAENPGFFEETQGVQKTYFSGPHPAGNVGIQIHHTKPLAKGEKVWTVHPQNVAMIGKLFEKGEVNFERVVALTGSHAPKRGYCKARVGNEMLPCLKQSDTNGKLRYISGNPLTGRQILRTGFLGFYDSQVTVIPEGDDYEFFGWAAPRFNQFSASKAYFSWLMPGKKYEISANLHGDQRAFVVTGEYEKVFPMDVMPVQLLKAIMIEDIDEMEQLGIFEVVEEDMALCEYVCTSKIEVQNILRKGIDLMIKETM</sequence>
<feature type="domain" description="Na(+)-translocating NADH-quinone reductase subunit A C-terminal" evidence="10">
    <location>
        <begin position="263"/>
        <end position="311"/>
    </location>
</feature>
<dbReference type="Pfam" id="PF24836">
    <property type="entry name" value="NQRA_2nd"/>
    <property type="match status" value="1"/>
</dbReference>
<dbReference type="PANTHER" id="PTHR37839:SF1">
    <property type="entry name" value="NA(+)-TRANSLOCATING NADH-QUINONE REDUCTASE SUBUNIT A"/>
    <property type="match status" value="1"/>
</dbReference>
<evidence type="ECO:0000256" key="5">
    <source>
        <dbReference type="ARBA" id="ARBA00023065"/>
    </source>
</evidence>
<evidence type="ECO:0000313" key="12">
    <source>
        <dbReference type="EMBL" id="ALO17411.1"/>
    </source>
</evidence>
<dbReference type="EMBL" id="CP013118">
    <property type="protein sequence ID" value="ALO17411.1"/>
    <property type="molecule type" value="Genomic_DNA"/>
</dbReference>
<keyword evidence="7 8" id="KW-0739">Sodium transport</keyword>
<dbReference type="HAMAP" id="MF_00425">
    <property type="entry name" value="NqrA"/>
    <property type="match status" value="1"/>
</dbReference>
<dbReference type="RefSeq" id="WP_057954682.1">
    <property type="nucleotide sequence ID" value="NZ_CP013118.1"/>
</dbReference>
<dbReference type="GO" id="GO:0006814">
    <property type="term" value="P:sodium ion transport"/>
    <property type="evidence" value="ECO:0007669"/>
    <property type="project" value="UniProtKB-UniRule"/>
</dbReference>
<keyword evidence="2 8" id="KW-1278">Translocase</keyword>
<dbReference type="OrthoDB" id="9774536at2"/>
<comment type="subunit">
    <text evidence="8">Composed of six subunits; NqrA, NqrB, NqrC, NqrD, NqrE and NqrF.</text>
</comment>
<dbReference type="Pfam" id="PF11973">
    <property type="entry name" value="NQRA_SLBB"/>
    <property type="match status" value="1"/>
</dbReference>
<keyword evidence="6 8" id="KW-0830">Ubiquinone</keyword>
<evidence type="ECO:0000256" key="7">
    <source>
        <dbReference type="ARBA" id="ARBA00023201"/>
    </source>
</evidence>
<accession>A0A0S2I4T8</accession>
<dbReference type="Pfam" id="PF05896">
    <property type="entry name" value="NQRA_N"/>
    <property type="match status" value="1"/>
</dbReference>
<dbReference type="PATRIC" id="fig|1307839.3.peg.4077"/>
<dbReference type="InterPro" id="IPR022615">
    <property type="entry name" value="NqrA_C_domain"/>
</dbReference>
<comment type="function">
    <text evidence="8">NQR complex catalyzes the reduction of ubiquinone-1 to ubiquinol by two successive reactions, coupled with the transport of Na(+) ions from the cytoplasm to the periplasm. NqrA to NqrE are probably involved in the second step, the conversion of ubisemiquinone to ubiquinol.</text>
</comment>
<dbReference type="STRING" id="1307839.L21SP5_03818"/>
<dbReference type="Proteomes" id="UP000064893">
    <property type="component" value="Chromosome"/>
</dbReference>
<keyword evidence="13" id="KW-1185">Reference proteome</keyword>
<gene>
    <name evidence="8 12" type="primary">nqrA</name>
    <name evidence="12" type="ORF">L21SP5_03818</name>
</gene>
<keyword evidence="5 8" id="KW-0406">Ion transport</keyword>
<proteinExistence type="inferred from homology"/>
<evidence type="ECO:0000256" key="1">
    <source>
        <dbReference type="ARBA" id="ARBA00022448"/>
    </source>
</evidence>
<evidence type="ECO:0000256" key="8">
    <source>
        <dbReference type="HAMAP-Rule" id="MF_00425"/>
    </source>
</evidence>
<evidence type="ECO:0000256" key="3">
    <source>
        <dbReference type="ARBA" id="ARBA00023027"/>
    </source>
</evidence>
<dbReference type="InterPro" id="IPR056147">
    <property type="entry name" value="NQRA_N"/>
</dbReference>
<evidence type="ECO:0000259" key="10">
    <source>
        <dbReference type="Pfam" id="PF11973"/>
    </source>
</evidence>
<evidence type="ECO:0000256" key="2">
    <source>
        <dbReference type="ARBA" id="ARBA00022967"/>
    </source>
</evidence>